<sequence length="1054" mass="116636">MSSTASGHANGTATESKPEPHGNFDFVTRVKPDYGNVVIEKWRSRVTGLSVVHVDYEAPIVKGFFAVGTEIFDDSGSPHTLEHLVFLGSEKYPYKGVLDNLANRAFAQGTNAWTDQDQTVYTIDTAGYQGFLQLLPVYLDHLLWPTLTDSGFVTEVHHINGNGEDAGVVYSEMQGRENTPGDLLALRLQRAFYPKGNAYRSETGGLMEALRVLDIAKIRQYHSTYYAPHNLCVIVMGKLNTQDLLGVLQKEMEPRIIEHGQAHGPRPTGWRRPFLETKTAEPFSLGAGTKQIVEFPEQDESMGEVCISWLGPKADNFVDQQALDVLGTYLTDSPVAPLTKEFVETASPLCTSIYVSDSMRATTTTLDVYLSSVPTELLETVQARLTEELQKIVDHGLDMERMAMIIRKDKRRLADALETSTSEVFLSSVIDDFLYGDPDGKSLADSLDNTKRYNAYAKWTSEDWCALIRRYFLDAPSVVILGKPSGELAQKIEETENERISVQRKRLGEDGLAKLEKALEAAKEANDQDIPPQMLSSFPLPDLSTVSWIPVQTAQNDPTKGGLHASKPCDLERLLQSDKMTLPFFVEFDHVKSNFVTVCAYLSTTSLPNELREYITVYLSSFFSLPVVRNGKELSHEHIVNQLDDFSTSYGIENLSPFSQFVRITLKVQPEQYEEAIGWLRDLLYNARFDLDRLRITAAKIMQGLPALKRDGSVVLDSMHGSLMFDETSTAAASSILGQMQFVPDLITRLEEEPDEVVADLKKFRAAITQPSAIRFAVYGNVLALDKPRSAWAQQFQSMPLSKLEPVAWIQESLTPLGKKPGKKGVVVTIPSIESSYSIHSTRTLSSWDHPDYAALRVAAEVLEGMESFLWRFIRGAGLAYGVNISVDVESSLLSFSLYRAPDSHKGFVEAARVVKEVADEKMVIEDTTMDAAKSTLVYAYASRTGTVGKSAIMSFTNQVLRGVSADHHHELLQRFKAVTKADVLSAIRTYILPVFDPATSVAVVVSSPNKAEDIASGLKNAGYDVESRMLDLGVSDSGSDCSGSDSAMSEESR</sequence>
<feature type="compositionally biased region" description="Low complexity" evidence="1">
    <location>
        <begin position="1035"/>
        <end position="1047"/>
    </location>
</feature>
<feature type="compositionally biased region" description="Polar residues" evidence="1">
    <location>
        <begin position="1"/>
        <end position="15"/>
    </location>
</feature>
<dbReference type="Gene3D" id="3.30.830.10">
    <property type="entry name" value="Metalloenzyme, LuxS/M16 peptidase-like"/>
    <property type="match status" value="4"/>
</dbReference>
<dbReference type="AlphaFoldDB" id="A0A165K3F1"/>
<organism evidence="4 5">
    <name type="scientific">Calocera cornea HHB12733</name>
    <dbReference type="NCBI Taxonomy" id="1353952"/>
    <lineage>
        <taxon>Eukaryota</taxon>
        <taxon>Fungi</taxon>
        <taxon>Dikarya</taxon>
        <taxon>Basidiomycota</taxon>
        <taxon>Agaricomycotina</taxon>
        <taxon>Dacrymycetes</taxon>
        <taxon>Dacrymycetales</taxon>
        <taxon>Dacrymycetaceae</taxon>
        <taxon>Calocera</taxon>
    </lineage>
</organism>
<feature type="region of interest" description="Disordered" evidence="1">
    <location>
        <begin position="1035"/>
        <end position="1054"/>
    </location>
</feature>
<feature type="domain" description="Peptidase M16 C-terminal" evidence="3">
    <location>
        <begin position="759"/>
        <end position="913"/>
    </location>
</feature>
<protein>
    <recommendedName>
        <fullName evidence="6">Zinc metalloprotease</fullName>
    </recommendedName>
</protein>
<evidence type="ECO:0000256" key="1">
    <source>
        <dbReference type="SAM" id="MobiDB-lite"/>
    </source>
</evidence>
<name>A0A165K3F1_9BASI</name>
<evidence type="ECO:0008006" key="6">
    <source>
        <dbReference type="Google" id="ProtNLM"/>
    </source>
</evidence>
<proteinExistence type="predicted"/>
<dbReference type="FunCoup" id="A0A165K3F1">
    <property type="interactions" value="8"/>
</dbReference>
<evidence type="ECO:0000313" key="4">
    <source>
        <dbReference type="EMBL" id="KZT62621.1"/>
    </source>
</evidence>
<accession>A0A165K3F1</accession>
<dbReference type="Pfam" id="PF05193">
    <property type="entry name" value="Peptidase_M16_C"/>
    <property type="match status" value="2"/>
</dbReference>
<evidence type="ECO:0000259" key="2">
    <source>
        <dbReference type="Pfam" id="PF00675"/>
    </source>
</evidence>
<dbReference type="GO" id="GO:0046872">
    <property type="term" value="F:metal ion binding"/>
    <property type="evidence" value="ECO:0007669"/>
    <property type="project" value="InterPro"/>
</dbReference>
<dbReference type="EMBL" id="KV423915">
    <property type="protein sequence ID" value="KZT62621.1"/>
    <property type="molecule type" value="Genomic_DNA"/>
</dbReference>
<dbReference type="SUPFAM" id="SSF63411">
    <property type="entry name" value="LuxS/MPP-like metallohydrolase"/>
    <property type="match status" value="4"/>
</dbReference>
<dbReference type="InterPro" id="IPR011249">
    <property type="entry name" value="Metalloenz_LuxS/M16"/>
</dbReference>
<evidence type="ECO:0000313" key="5">
    <source>
        <dbReference type="Proteomes" id="UP000076842"/>
    </source>
</evidence>
<dbReference type="InterPro" id="IPR007863">
    <property type="entry name" value="Peptidase_M16_C"/>
</dbReference>
<dbReference type="OrthoDB" id="4953at2759"/>
<dbReference type="InParanoid" id="A0A165K3F1"/>
<gene>
    <name evidence="4" type="ORF">CALCODRAFT_425824</name>
</gene>
<dbReference type="Pfam" id="PF00675">
    <property type="entry name" value="Peptidase_M16"/>
    <property type="match status" value="1"/>
</dbReference>
<dbReference type="Proteomes" id="UP000076842">
    <property type="component" value="Unassembled WGS sequence"/>
</dbReference>
<dbReference type="PANTHER" id="PTHR43016:SF16">
    <property type="entry name" value="METALLOPROTEASE, PUTATIVE (AFU_ORTHOLOGUE AFUA_4G07610)-RELATED"/>
    <property type="match status" value="1"/>
</dbReference>
<dbReference type="InterPro" id="IPR011765">
    <property type="entry name" value="Pept_M16_N"/>
</dbReference>
<feature type="domain" description="Peptidase M16 N-terminal" evidence="2">
    <location>
        <begin position="75"/>
        <end position="155"/>
    </location>
</feature>
<reference evidence="4 5" key="1">
    <citation type="journal article" date="2016" name="Mol. Biol. Evol.">
        <title>Comparative Genomics of Early-Diverging Mushroom-Forming Fungi Provides Insights into the Origins of Lignocellulose Decay Capabilities.</title>
        <authorList>
            <person name="Nagy L.G."/>
            <person name="Riley R."/>
            <person name="Tritt A."/>
            <person name="Adam C."/>
            <person name="Daum C."/>
            <person name="Floudas D."/>
            <person name="Sun H."/>
            <person name="Yadav J.S."/>
            <person name="Pangilinan J."/>
            <person name="Larsson K.H."/>
            <person name="Matsuura K."/>
            <person name="Barry K."/>
            <person name="Labutti K."/>
            <person name="Kuo R."/>
            <person name="Ohm R.A."/>
            <person name="Bhattacharya S.S."/>
            <person name="Shirouzu T."/>
            <person name="Yoshinaga Y."/>
            <person name="Martin F.M."/>
            <person name="Grigoriev I.V."/>
            <person name="Hibbett D.S."/>
        </authorList>
    </citation>
    <scope>NUCLEOTIDE SEQUENCE [LARGE SCALE GENOMIC DNA]</scope>
    <source>
        <strain evidence="4 5">HHB12733</strain>
    </source>
</reference>
<dbReference type="FunFam" id="3.30.830.10:FF:000015">
    <property type="entry name" value="Putative zinc metalloprotease"/>
    <property type="match status" value="1"/>
</dbReference>
<evidence type="ECO:0000259" key="3">
    <source>
        <dbReference type="Pfam" id="PF05193"/>
    </source>
</evidence>
<dbReference type="STRING" id="1353952.A0A165K3F1"/>
<dbReference type="FunFam" id="3.30.830.10:FF:000031">
    <property type="entry name" value="Putative zinc metalloprotease"/>
    <property type="match status" value="1"/>
</dbReference>
<feature type="region of interest" description="Disordered" evidence="1">
    <location>
        <begin position="1"/>
        <end position="24"/>
    </location>
</feature>
<keyword evidence="5" id="KW-1185">Reference proteome</keyword>
<feature type="domain" description="Peptidase M16 C-terminal" evidence="3">
    <location>
        <begin position="215"/>
        <end position="406"/>
    </location>
</feature>
<dbReference type="PANTHER" id="PTHR43016">
    <property type="entry name" value="PRESEQUENCE PROTEASE"/>
    <property type="match status" value="1"/>
</dbReference>